<evidence type="ECO:0000313" key="4">
    <source>
        <dbReference type="Proteomes" id="UP001497482"/>
    </source>
</evidence>
<keyword evidence="2" id="KW-0472">Membrane</keyword>
<feature type="transmembrane region" description="Helical" evidence="2">
    <location>
        <begin position="55"/>
        <end position="72"/>
    </location>
</feature>
<keyword evidence="2" id="KW-1133">Transmembrane helix</keyword>
<evidence type="ECO:0000313" key="3">
    <source>
        <dbReference type="EMBL" id="CAL1614589.1"/>
    </source>
</evidence>
<gene>
    <name evidence="3" type="ORF">KC01_LOCUS40625</name>
</gene>
<reference evidence="3 4" key="1">
    <citation type="submission" date="2024-04" db="EMBL/GenBank/DDBJ databases">
        <authorList>
            <person name="Waldvogel A.-M."/>
            <person name="Schoenle A."/>
        </authorList>
    </citation>
    <scope>NUCLEOTIDE SEQUENCE [LARGE SCALE GENOMIC DNA]</scope>
</reference>
<keyword evidence="4" id="KW-1185">Reference proteome</keyword>
<sequence length="115" mass="13319">MYNMNRHVCPNSHTAAGYSFSTILSKRLKKRKVFSSDSSCLLCSLSDSAWRKSKILWLSVLFLFLGVGVLWREDEEDGVGKREDCLRMELEKQTGSMVQRRQSPTEYPHWGSRQD</sequence>
<feature type="compositionally biased region" description="Polar residues" evidence="1">
    <location>
        <begin position="93"/>
        <end position="105"/>
    </location>
</feature>
<organism evidence="3 4">
    <name type="scientific">Knipowitschia caucasica</name>
    <name type="common">Caucasian dwarf goby</name>
    <name type="synonym">Pomatoschistus caucasicus</name>
    <dbReference type="NCBI Taxonomy" id="637954"/>
    <lineage>
        <taxon>Eukaryota</taxon>
        <taxon>Metazoa</taxon>
        <taxon>Chordata</taxon>
        <taxon>Craniata</taxon>
        <taxon>Vertebrata</taxon>
        <taxon>Euteleostomi</taxon>
        <taxon>Actinopterygii</taxon>
        <taxon>Neopterygii</taxon>
        <taxon>Teleostei</taxon>
        <taxon>Neoteleostei</taxon>
        <taxon>Acanthomorphata</taxon>
        <taxon>Gobiaria</taxon>
        <taxon>Gobiiformes</taxon>
        <taxon>Gobioidei</taxon>
        <taxon>Gobiidae</taxon>
        <taxon>Gobiinae</taxon>
        <taxon>Knipowitschia</taxon>
    </lineage>
</organism>
<evidence type="ECO:0000256" key="1">
    <source>
        <dbReference type="SAM" id="MobiDB-lite"/>
    </source>
</evidence>
<name>A0AAV2MML9_KNICA</name>
<keyword evidence="2" id="KW-0812">Transmembrane</keyword>
<dbReference type="EMBL" id="OZ035830">
    <property type="protein sequence ID" value="CAL1614589.1"/>
    <property type="molecule type" value="Genomic_DNA"/>
</dbReference>
<protein>
    <submittedName>
        <fullName evidence="3">Uncharacterized protein</fullName>
    </submittedName>
</protein>
<dbReference type="AlphaFoldDB" id="A0AAV2MML9"/>
<feature type="region of interest" description="Disordered" evidence="1">
    <location>
        <begin position="93"/>
        <end position="115"/>
    </location>
</feature>
<evidence type="ECO:0000256" key="2">
    <source>
        <dbReference type="SAM" id="Phobius"/>
    </source>
</evidence>
<proteinExistence type="predicted"/>
<dbReference type="Proteomes" id="UP001497482">
    <property type="component" value="Chromosome 8"/>
</dbReference>
<accession>A0AAV2MML9</accession>